<gene>
    <name evidence="5" type="ORF">B4102_0531</name>
</gene>
<dbReference type="SUPFAM" id="SSF52540">
    <property type="entry name" value="P-loop containing nucleoside triphosphate hydrolases"/>
    <property type="match status" value="1"/>
</dbReference>
<keyword evidence="3" id="KW-0067">ATP-binding</keyword>
<protein>
    <recommendedName>
        <fullName evidence="4">ABC transporter domain-containing protein</fullName>
    </recommendedName>
</protein>
<keyword evidence="6" id="KW-1185">Reference proteome</keyword>
<evidence type="ECO:0000256" key="2">
    <source>
        <dbReference type="ARBA" id="ARBA00022741"/>
    </source>
</evidence>
<dbReference type="PANTHER" id="PTHR42939">
    <property type="entry name" value="ABC TRANSPORTER ATP-BINDING PROTEIN ALBC-RELATED"/>
    <property type="match status" value="1"/>
</dbReference>
<proteinExistence type="predicted"/>
<dbReference type="GO" id="GO:0016887">
    <property type="term" value="F:ATP hydrolysis activity"/>
    <property type="evidence" value="ECO:0007669"/>
    <property type="project" value="InterPro"/>
</dbReference>
<dbReference type="Pfam" id="PF00005">
    <property type="entry name" value="ABC_tran"/>
    <property type="match status" value="1"/>
</dbReference>
<keyword evidence="1" id="KW-0813">Transport</keyword>
<evidence type="ECO:0000313" key="5">
    <source>
        <dbReference type="EMBL" id="KYD07897.1"/>
    </source>
</evidence>
<dbReference type="AlphaFoldDB" id="A0A150L6F2"/>
<keyword evidence="2" id="KW-0547">Nucleotide-binding</keyword>
<reference evidence="5 6" key="1">
    <citation type="submission" date="2016-01" db="EMBL/GenBank/DDBJ databases">
        <title>Genome Sequences of Twelve Sporeforming Bacillus Species Isolated from Foods.</title>
        <authorList>
            <person name="Berendsen E.M."/>
            <person name="Wells-Bennik M.H."/>
            <person name="Krawcyk A.O."/>
            <person name="De Jong A."/>
            <person name="Holsappel S."/>
            <person name="Eijlander R.T."/>
            <person name="Kuipers O.P."/>
        </authorList>
    </citation>
    <scope>NUCLEOTIDE SEQUENCE [LARGE SCALE GENOMIC DNA]</scope>
    <source>
        <strain evidence="5 6">B4102</strain>
    </source>
</reference>
<dbReference type="PANTHER" id="PTHR42939:SF1">
    <property type="entry name" value="ABC TRANSPORTER ATP-BINDING PROTEIN ALBC-RELATED"/>
    <property type="match status" value="1"/>
</dbReference>
<evidence type="ECO:0000256" key="1">
    <source>
        <dbReference type="ARBA" id="ARBA00022448"/>
    </source>
</evidence>
<dbReference type="SMART" id="SM00382">
    <property type="entry name" value="AAA"/>
    <property type="match status" value="1"/>
</dbReference>
<dbReference type="RefSeq" id="WP_066230700.1">
    <property type="nucleotide sequence ID" value="NZ_LQYN01000039.1"/>
</dbReference>
<dbReference type="PATRIC" id="fig|46224.3.peg.2752"/>
<organism evidence="5 6">
    <name type="scientific">Heyndrickxia sporothermodurans</name>
    <dbReference type="NCBI Taxonomy" id="46224"/>
    <lineage>
        <taxon>Bacteria</taxon>
        <taxon>Bacillati</taxon>
        <taxon>Bacillota</taxon>
        <taxon>Bacilli</taxon>
        <taxon>Bacillales</taxon>
        <taxon>Bacillaceae</taxon>
        <taxon>Heyndrickxia</taxon>
    </lineage>
</organism>
<dbReference type="InterPro" id="IPR003439">
    <property type="entry name" value="ABC_transporter-like_ATP-bd"/>
</dbReference>
<dbReference type="CDD" id="cd03230">
    <property type="entry name" value="ABC_DR_subfamily_A"/>
    <property type="match status" value="1"/>
</dbReference>
<feature type="domain" description="ABC transporter" evidence="4">
    <location>
        <begin position="4"/>
        <end position="229"/>
    </location>
</feature>
<dbReference type="GO" id="GO:0005524">
    <property type="term" value="F:ATP binding"/>
    <property type="evidence" value="ECO:0007669"/>
    <property type="project" value="UniProtKB-KW"/>
</dbReference>
<evidence type="ECO:0000313" key="6">
    <source>
        <dbReference type="Proteomes" id="UP000075666"/>
    </source>
</evidence>
<name>A0A150L6F2_9BACI</name>
<comment type="caution">
    <text evidence="5">The sequence shown here is derived from an EMBL/GenBank/DDBJ whole genome shotgun (WGS) entry which is preliminary data.</text>
</comment>
<dbReference type="OrthoDB" id="9804819at2"/>
<dbReference type="EMBL" id="LQYN01000039">
    <property type="protein sequence ID" value="KYD07897.1"/>
    <property type="molecule type" value="Genomic_DNA"/>
</dbReference>
<evidence type="ECO:0000259" key="4">
    <source>
        <dbReference type="PROSITE" id="PS50893"/>
    </source>
</evidence>
<dbReference type="STRING" id="46224.B4102_0531"/>
<sequence length="298" mass="33619">MSVVYCNNLTKSYANAQVLKNLSFTIEPNTITGIIGRNGAGKTTLLKIIAGLFRETSGEIKVFSKKPFNNLLVSANSIYIDDQMNLPASLQLIEILEEGRRFYKNWDHQLALRLFDYFSLHPNQYYSNLSRGMRNTFNMIIGLSSHCPLTIFDEPTTGMDAAVRKDFYRALLKDYIAHPRTILLSSHHLDEIEDILEDVLLIKDGKVLLHRPISDIKEWAIGLKGQKSLVEQWTKNSDLLHIQELGNNSLYAVIKNDLTSFDLDNIQLAGIEVSPVTASDVCVYLTSTFKGGIDDVFN</sequence>
<evidence type="ECO:0000256" key="3">
    <source>
        <dbReference type="ARBA" id="ARBA00022840"/>
    </source>
</evidence>
<dbReference type="InterPro" id="IPR027417">
    <property type="entry name" value="P-loop_NTPase"/>
</dbReference>
<dbReference type="Gene3D" id="3.40.50.300">
    <property type="entry name" value="P-loop containing nucleotide triphosphate hydrolases"/>
    <property type="match status" value="1"/>
</dbReference>
<dbReference type="Proteomes" id="UP000075666">
    <property type="component" value="Unassembled WGS sequence"/>
</dbReference>
<dbReference type="InterPro" id="IPR003593">
    <property type="entry name" value="AAA+_ATPase"/>
</dbReference>
<dbReference type="InterPro" id="IPR051782">
    <property type="entry name" value="ABC_Transporter_VariousFunc"/>
</dbReference>
<accession>A0A150L6F2</accession>
<dbReference type="PROSITE" id="PS50893">
    <property type="entry name" value="ABC_TRANSPORTER_2"/>
    <property type="match status" value="1"/>
</dbReference>